<sequence>MLTDSTSPPPDDPVREPILSAALNAVDREHTVSAESLQRLEQRVAAVLSVSAARTPAPTPVPRPDAENSVTNGLVLCLQRTQRWAPAAAVAAAAAVLVALSMTPPRAAMTSVSLVAYAGGRTGAALLADQALRLNVTPAQMLGKGAAQ</sequence>
<proteinExistence type="predicted"/>
<name>A0A6M4IRK1_9BACT</name>
<evidence type="ECO:0000313" key="2">
    <source>
        <dbReference type="Proteomes" id="UP000500938"/>
    </source>
</evidence>
<gene>
    <name evidence="1" type="ORF">HKW67_14580</name>
</gene>
<dbReference type="KEGG" id="ggr:HKW67_14580"/>
<dbReference type="EMBL" id="CP053085">
    <property type="protein sequence ID" value="QJR36648.1"/>
    <property type="molecule type" value="Genomic_DNA"/>
</dbReference>
<dbReference type="RefSeq" id="WP_171226081.1">
    <property type="nucleotide sequence ID" value="NZ_CP053085.1"/>
</dbReference>
<accession>A0A6M4IRK1</accession>
<dbReference type="AlphaFoldDB" id="A0A6M4IRK1"/>
<organism evidence="1 2">
    <name type="scientific">Gemmatimonas groenlandica</name>
    <dbReference type="NCBI Taxonomy" id="2732249"/>
    <lineage>
        <taxon>Bacteria</taxon>
        <taxon>Pseudomonadati</taxon>
        <taxon>Gemmatimonadota</taxon>
        <taxon>Gemmatimonadia</taxon>
        <taxon>Gemmatimonadales</taxon>
        <taxon>Gemmatimonadaceae</taxon>
        <taxon>Gemmatimonas</taxon>
    </lineage>
</organism>
<dbReference type="Proteomes" id="UP000500938">
    <property type="component" value="Chromosome"/>
</dbReference>
<keyword evidence="2" id="KW-1185">Reference proteome</keyword>
<evidence type="ECO:0000313" key="1">
    <source>
        <dbReference type="EMBL" id="QJR36648.1"/>
    </source>
</evidence>
<reference evidence="1 2" key="1">
    <citation type="submission" date="2020-05" db="EMBL/GenBank/DDBJ databases">
        <title>Complete genome sequence of Gemmatimonas greenlandica TET16.</title>
        <authorList>
            <person name="Zeng Y."/>
        </authorList>
    </citation>
    <scope>NUCLEOTIDE SEQUENCE [LARGE SCALE GENOMIC DNA]</scope>
    <source>
        <strain evidence="1 2">TET16</strain>
    </source>
</reference>
<protein>
    <submittedName>
        <fullName evidence="1">Uncharacterized protein</fullName>
    </submittedName>
</protein>